<evidence type="ECO:0000256" key="1">
    <source>
        <dbReference type="ARBA" id="ARBA00004613"/>
    </source>
</evidence>
<evidence type="ECO:0000256" key="3">
    <source>
        <dbReference type="ARBA" id="ARBA00022729"/>
    </source>
</evidence>
<dbReference type="EMBL" id="JAAGOA010000014">
    <property type="protein sequence ID" value="NEE02439.1"/>
    <property type="molecule type" value="Genomic_DNA"/>
</dbReference>
<evidence type="ECO:0000313" key="5">
    <source>
        <dbReference type="EMBL" id="NEE02439.1"/>
    </source>
</evidence>
<comment type="subcellular location">
    <subcellularLocation>
        <location evidence="1">Secreted</location>
    </subcellularLocation>
</comment>
<dbReference type="InterPro" id="IPR055372">
    <property type="entry name" value="CBM96"/>
</dbReference>
<accession>A0A6L9SBI8</accession>
<evidence type="ECO:0000313" key="6">
    <source>
        <dbReference type="Proteomes" id="UP000475214"/>
    </source>
</evidence>
<dbReference type="RefSeq" id="WP_163740950.1">
    <property type="nucleotide sequence ID" value="NZ_JAAGOA010000014.1"/>
</dbReference>
<keyword evidence="2" id="KW-0964">Secreted</keyword>
<dbReference type="Pfam" id="PF24517">
    <property type="entry name" value="CBM96"/>
    <property type="match status" value="1"/>
</dbReference>
<evidence type="ECO:0000259" key="4">
    <source>
        <dbReference type="Pfam" id="PF24517"/>
    </source>
</evidence>
<feature type="domain" description="Carbohydrate-binding module family 96" evidence="4">
    <location>
        <begin position="70"/>
        <end position="230"/>
    </location>
</feature>
<proteinExistence type="predicted"/>
<organism evidence="5 6">
    <name type="scientific">Phytoactinopolyspora halotolerans</name>
    <dbReference type="NCBI Taxonomy" id="1981512"/>
    <lineage>
        <taxon>Bacteria</taxon>
        <taxon>Bacillati</taxon>
        <taxon>Actinomycetota</taxon>
        <taxon>Actinomycetes</taxon>
        <taxon>Jiangellales</taxon>
        <taxon>Jiangellaceae</taxon>
        <taxon>Phytoactinopolyspora</taxon>
    </lineage>
</organism>
<dbReference type="NCBIfam" id="NF033679">
    <property type="entry name" value="DNRLRE_dom"/>
    <property type="match status" value="1"/>
</dbReference>
<name>A0A6L9SBI8_9ACTN</name>
<dbReference type="Proteomes" id="UP000475214">
    <property type="component" value="Unassembled WGS sequence"/>
</dbReference>
<comment type="caution">
    <text evidence="5">The sequence shown here is derived from an EMBL/GenBank/DDBJ whole genome shotgun (WGS) entry which is preliminary data.</text>
</comment>
<protein>
    <submittedName>
        <fullName evidence="5">DNRLRE domain-containing protein</fullName>
    </submittedName>
</protein>
<dbReference type="GO" id="GO:0005576">
    <property type="term" value="C:extracellular region"/>
    <property type="evidence" value="ECO:0007669"/>
    <property type="project" value="UniProtKB-SubCell"/>
</dbReference>
<keyword evidence="3" id="KW-0732">Signal</keyword>
<gene>
    <name evidence="5" type="ORF">G1H10_19905</name>
</gene>
<dbReference type="AlphaFoldDB" id="A0A6L9SBI8"/>
<sequence length="231" mass="25177">MPTDNHIVVQQPPTAQNWAIGCAGTVTGVGAFDHPPGKIEGANQPGLTPASLYRAQRQQRLQRSYRHHWAIADAYVRGGDYSALNYGDSNKLLIKEASADYRRWAYMKFDLAGENHNEITAVRLRLNAAVKSGDHSIWVSAYGVPNTSWIETGITWANKPALDSHVQSSRPVAGPAAEFEWDVTDWVLAELESGRTVVSLAILCPSANNEVVMVDAREDSSGIGPQLLVNA</sequence>
<reference evidence="5 6" key="1">
    <citation type="submission" date="2020-02" db="EMBL/GenBank/DDBJ databases">
        <authorList>
            <person name="Li X.-J."/>
            <person name="Han X.-M."/>
        </authorList>
    </citation>
    <scope>NUCLEOTIDE SEQUENCE [LARGE SCALE GENOMIC DNA]</scope>
    <source>
        <strain evidence="5 6">CCTCC AB 2017055</strain>
    </source>
</reference>
<evidence type="ECO:0000256" key="2">
    <source>
        <dbReference type="ARBA" id="ARBA00022525"/>
    </source>
</evidence>
<keyword evidence="6" id="KW-1185">Reference proteome</keyword>